<proteinExistence type="predicted"/>
<name>A0A438FFR3_VITVI</name>
<protein>
    <submittedName>
        <fullName evidence="1">Uncharacterized protein</fullName>
    </submittedName>
</protein>
<dbReference type="EMBL" id="QGNW01000924">
    <property type="protein sequence ID" value="RVW58806.1"/>
    <property type="molecule type" value="Genomic_DNA"/>
</dbReference>
<gene>
    <name evidence="1" type="ORF">CK203_108276</name>
</gene>
<sequence>MHKRQTLCSETERSPVYEYIKDVVSKKIPSPFNSDPVYRKISVLLKVRFALRSGFPIWLMPRFELKILMQVDITFVPACLPFKFFNAFVSWQMPHLCASTFISFKAIDEACENLKSFKNEVRNKRLLERRNNWTGRYWHVAANIIVSWIAGGIQELVGISKSLGLQEAFFKN</sequence>
<comment type="caution">
    <text evidence="1">The sequence shown here is derived from an EMBL/GenBank/DDBJ whole genome shotgun (WGS) entry which is preliminary data.</text>
</comment>
<reference evidence="1 2" key="1">
    <citation type="journal article" date="2018" name="PLoS Genet.">
        <title>Population sequencing reveals clonal diversity and ancestral inbreeding in the grapevine cultivar Chardonnay.</title>
        <authorList>
            <person name="Roach M.J."/>
            <person name="Johnson D.L."/>
            <person name="Bohlmann J."/>
            <person name="van Vuuren H.J."/>
            <person name="Jones S.J."/>
            <person name="Pretorius I.S."/>
            <person name="Schmidt S.A."/>
            <person name="Borneman A.R."/>
        </authorList>
    </citation>
    <scope>NUCLEOTIDE SEQUENCE [LARGE SCALE GENOMIC DNA]</scope>
    <source>
        <strain evidence="2">cv. Chardonnay</strain>
        <tissue evidence="1">Leaf</tissue>
    </source>
</reference>
<dbReference type="AlphaFoldDB" id="A0A438FFR3"/>
<evidence type="ECO:0000313" key="1">
    <source>
        <dbReference type="EMBL" id="RVW58806.1"/>
    </source>
</evidence>
<dbReference type="Proteomes" id="UP000288805">
    <property type="component" value="Unassembled WGS sequence"/>
</dbReference>
<evidence type="ECO:0000313" key="2">
    <source>
        <dbReference type="Proteomes" id="UP000288805"/>
    </source>
</evidence>
<accession>A0A438FFR3</accession>
<organism evidence="1 2">
    <name type="scientific">Vitis vinifera</name>
    <name type="common">Grape</name>
    <dbReference type="NCBI Taxonomy" id="29760"/>
    <lineage>
        <taxon>Eukaryota</taxon>
        <taxon>Viridiplantae</taxon>
        <taxon>Streptophyta</taxon>
        <taxon>Embryophyta</taxon>
        <taxon>Tracheophyta</taxon>
        <taxon>Spermatophyta</taxon>
        <taxon>Magnoliopsida</taxon>
        <taxon>eudicotyledons</taxon>
        <taxon>Gunneridae</taxon>
        <taxon>Pentapetalae</taxon>
        <taxon>rosids</taxon>
        <taxon>Vitales</taxon>
        <taxon>Vitaceae</taxon>
        <taxon>Viteae</taxon>
        <taxon>Vitis</taxon>
    </lineage>
</organism>